<proteinExistence type="predicted"/>
<comment type="caution">
    <text evidence="1">The sequence shown here is derived from an EMBL/GenBank/DDBJ whole genome shotgun (WGS) entry which is preliminary data.</text>
</comment>
<dbReference type="AlphaFoldDB" id="A0A261VQ44"/>
<gene>
    <name evidence="1" type="ORF">CAL24_13815</name>
</gene>
<dbReference type="RefSeq" id="WP_094806980.1">
    <property type="nucleotide sequence ID" value="NZ_NEVT01000006.1"/>
</dbReference>
<protein>
    <recommendedName>
        <fullName evidence="3">HPt domain-containing protein</fullName>
    </recommendedName>
</protein>
<name>A0A261VQ44_9BORD</name>
<dbReference type="Proteomes" id="UP000215633">
    <property type="component" value="Unassembled WGS sequence"/>
</dbReference>
<reference evidence="2" key="1">
    <citation type="submission" date="2017-05" db="EMBL/GenBank/DDBJ databases">
        <title>Complete and WGS of Bordetella genogroups.</title>
        <authorList>
            <person name="Spilker T."/>
            <person name="Lipuma J."/>
        </authorList>
    </citation>
    <scope>NUCLEOTIDE SEQUENCE [LARGE SCALE GENOMIC DNA]</scope>
    <source>
        <strain evidence="2">AU8256</strain>
    </source>
</reference>
<keyword evidence="2" id="KW-1185">Reference proteome</keyword>
<dbReference type="InterPro" id="IPR036641">
    <property type="entry name" value="HPT_dom_sf"/>
</dbReference>
<dbReference type="SUPFAM" id="SSF47226">
    <property type="entry name" value="Histidine-containing phosphotransfer domain, HPT domain"/>
    <property type="match status" value="1"/>
</dbReference>
<evidence type="ECO:0000313" key="2">
    <source>
        <dbReference type="Proteomes" id="UP000215633"/>
    </source>
</evidence>
<accession>A0A261VQ44</accession>
<dbReference type="Gene3D" id="1.20.120.160">
    <property type="entry name" value="HPT domain"/>
    <property type="match status" value="1"/>
</dbReference>
<dbReference type="GO" id="GO:0000160">
    <property type="term" value="P:phosphorelay signal transduction system"/>
    <property type="evidence" value="ECO:0007669"/>
    <property type="project" value="InterPro"/>
</dbReference>
<dbReference type="EMBL" id="NEVT01000006">
    <property type="protein sequence ID" value="OZI76236.1"/>
    <property type="molecule type" value="Genomic_DNA"/>
</dbReference>
<evidence type="ECO:0000313" key="1">
    <source>
        <dbReference type="EMBL" id="OZI76236.1"/>
    </source>
</evidence>
<evidence type="ECO:0008006" key="3">
    <source>
        <dbReference type="Google" id="ProtNLM"/>
    </source>
</evidence>
<organism evidence="1 2">
    <name type="scientific">Bordetella genomosp. 2</name>
    <dbReference type="NCBI Taxonomy" id="1983456"/>
    <lineage>
        <taxon>Bacteria</taxon>
        <taxon>Pseudomonadati</taxon>
        <taxon>Pseudomonadota</taxon>
        <taxon>Betaproteobacteria</taxon>
        <taxon>Burkholderiales</taxon>
        <taxon>Alcaligenaceae</taxon>
        <taxon>Bordetella</taxon>
    </lineage>
</organism>
<sequence length="117" mass="12424">MKRMLNLSTVLALYPDAAGRRAFLELSLAQARADLAAIRQAVAAGDYVEARQQTHRAKGTVSFLGTDPDAMRHLDALTAALRAADPARIALAHAPAEASLQQLEAELLRQLAAIPAA</sequence>